<sequence length="85" mass="10009">MRVKMGSAQYFSRRATSHHGDWNEGFVFIVSYHAQLFDTIEFDLYDKPKRHWPSKNKHIGKAKLKLSKLEGRDDIFVTQVVSDHM</sequence>
<dbReference type="AlphaFoldDB" id="A0A1X2HNW6"/>
<keyword evidence="3" id="KW-1185">Reference proteome</keyword>
<feature type="domain" description="C2" evidence="1">
    <location>
        <begin position="19"/>
        <end position="71"/>
    </location>
</feature>
<dbReference type="OMA" id="KIWSSAM"/>
<evidence type="ECO:0000313" key="3">
    <source>
        <dbReference type="Proteomes" id="UP000242180"/>
    </source>
</evidence>
<proteinExistence type="predicted"/>
<dbReference type="SUPFAM" id="SSF49562">
    <property type="entry name" value="C2 domain (Calcium/lipid-binding domain, CaLB)"/>
    <property type="match status" value="1"/>
</dbReference>
<comment type="caution">
    <text evidence="2">The sequence shown here is derived from an EMBL/GenBank/DDBJ whole genome shotgun (WGS) entry which is preliminary data.</text>
</comment>
<evidence type="ECO:0000259" key="1">
    <source>
        <dbReference type="Pfam" id="PF00168"/>
    </source>
</evidence>
<dbReference type="OrthoDB" id="2275232at2759"/>
<dbReference type="InterPro" id="IPR000008">
    <property type="entry name" value="C2_dom"/>
</dbReference>
<accession>A0A1X2HNW6</accession>
<dbReference type="InterPro" id="IPR035892">
    <property type="entry name" value="C2_domain_sf"/>
</dbReference>
<dbReference type="EMBL" id="MCGN01000002">
    <property type="protein sequence ID" value="ORZ01038.1"/>
    <property type="molecule type" value="Genomic_DNA"/>
</dbReference>
<evidence type="ECO:0000313" key="2">
    <source>
        <dbReference type="EMBL" id="ORZ01038.1"/>
    </source>
</evidence>
<organism evidence="2 3">
    <name type="scientific">Syncephalastrum racemosum</name>
    <name type="common">Filamentous fungus</name>
    <dbReference type="NCBI Taxonomy" id="13706"/>
    <lineage>
        <taxon>Eukaryota</taxon>
        <taxon>Fungi</taxon>
        <taxon>Fungi incertae sedis</taxon>
        <taxon>Mucoromycota</taxon>
        <taxon>Mucoromycotina</taxon>
        <taxon>Mucoromycetes</taxon>
        <taxon>Mucorales</taxon>
        <taxon>Syncephalastraceae</taxon>
        <taxon>Syncephalastrum</taxon>
    </lineage>
</organism>
<dbReference type="Pfam" id="PF00168">
    <property type="entry name" value="C2"/>
    <property type="match status" value="1"/>
</dbReference>
<protein>
    <recommendedName>
        <fullName evidence="1">C2 domain-containing protein</fullName>
    </recommendedName>
</protein>
<gene>
    <name evidence="2" type="ORF">BCR43DRAFT_164451</name>
</gene>
<dbReference type="InParanoid" id="A0A1X2HNW6"/>
<name>A0A1X2HNW6_SYNRA</name>
<dbReference type="Gene3D" id="2.60.40.150">
    <property type="entry name" value="C2 domain"/>
    <property type="match status" value="1"/>
</dbReference>
<reference evidence="2 3" key="1">
    <citation type="submission" date="2016-07" db="EMBL/GenBank/DDBJ databases">
        <title>Pervasive Adenine N6-methylation of Active Genes in Fungi.</title>
        <authorList>
            <consortium name="DOE Joint Genome Institute"/>
            <person name="Mondo S.J."/>
            <person name="Dannebaum R.O."/>
            <person name="Kuo R.C."/>
            <person name="Labutti K."/>
            <person name="Haridas S."/>
            <person name="Kuo A."/>
            <person name="Salamov A."/>
            <person name="Ahrendt S.R."/>
            <person name="Lipzen A."/>
            <person name="Sullivan W."/>
            <person name="Andreopoulos W.B."/>
            <person name="Clum A."/>
            <person name="Lindquist E."/>
            <person name="Daum C."/>
            <person name="Ramamoorthy G.K."/>
            <person name="Gryganskyi A."/>
            <person name="Culley D."/>
            <person name="Magnuson J.K."/>
            <person name="James T.Y."/>
            <person name="O'Malley M.A."/>
            <person name="Stajich J.E."/>
            <person name="Spatafora J.W."/>
            <person name="Visel A."/>
            <person name="Grigoriev I.V."/>
        </authorList>
    </citation>
    <scope>NUCLEOTIDE SEQUENCE [LARGE SCALE GENOMIC DNA]</scope>
    <source>
        <strain evidence="2 3">NRRL 2496</strain>
    </source>
</reference>
<dbReference type="Proteomes" id="UP000242180">
    <property type="component" value="Unassembled WGS sequence"/>
</dbReference>